<accession>A0AAV1X3C0</accession>
<reference evidence="11 12" key="1">
    <citation type="submission" date="2024-03" db="EMBL/GenBank/DDBJ databases">
        <authorList>
            <person name="Martinez-Hernandez J."/>
        </authorList>
    </citation>
    <scope>NUCLEOTIDE SEQUENCE [LARGE SCALE GENOMIC DNA]</scope>
</reference>
<dbReference type="GO" id="GO:0006629">
    <property type="term" value="P:lipid metabolic process"/>
    <property type="evidence" value="ECO:0007669"/>
    <property type="project" value="UniProtKB-ARBA"/>
</dbReference>
<evidence type="ECO:0000256" key="3">
    <source>
        <dbReference type="ARBA" id="ARBA00022617"/>
    </source>
</evidence>
<dbReference type="PRINTS" id="PR00385">
    <property type="entry name" value="P450"/>
</dbReference>
<evidence type="ECO:0000256" key="7">
    <source>
        <dbReference type="ARBA" id="ARBA00023033"/>
    </source>
</evidence>
<keyword evidence="10" id="KW-1133">Transmembrane helix</keyword>
<dbReference type="Pfam" id="PF00067">
    <property type="entry name" value="p450"/>
    <property type="match status" value="1"/>
</dbReference>
<feature type="transmembrane region" description="Helical" evidence="10">
    <location>
        <begin position="6"/>
        <end position="23"/>
    </location>
</feature>
<keyword evidence="12" id="KW-1185">Reference proteome</keyword>
<keyword evidence="3 8" id="KW-0349">Heme</keyword>
<proteinExistence type="inferred from homology"/>
<comment type="caution">
    <text evidence="11">The sequence shown here is derived from an EMBL/GenBank/DDBJ whole genome shotgun (WGS) entry which is preliminary data.</text>
</comment>
<dbReference type="AlphaFoldDB" id="A0AAV1X3C0"/>
<keyword evidence="10" id="KW-0812">Transmembrane</keyword>
<dbReference type="PANTHER" id="PTHR24296">
    <property type="entry name" value="CYTOCHROME P450"/>
    <property type="match status" value="1"/>
</dbReference>
<dbReference type="InterPro" id="IPR002401">
    <property type="entry name" value="Cyt_P450_E_grp-I"/>
</dbReference>
<dbReference type="PRINTS" id="PR00463">
    <property type="entry name" value="EP450I"/>
</dbReference>
<dbReference type="InterPro" id="IPR036396">
    <property type="entry name" value="Cyt_P450_sf"/>
</dbReference>
<keyword evidence="4 8" id="KW-0479">Metal-binding</keyword>
<keyword evidence="10" id="KW-0472">Membrane</keyword>
<dbReference type="Gene3D" id="1.10.630.10">
    <property type="entry name" value="Cytochrome P450"/>
    <property type="match status" value="1"/>
</dbReference>
<evidence type="ECO:0000256" key="10">
    <source>
        <dbReference type="SAM" id="Phobius"/>
    </source>
</evidence>
<evidence type="ECO:0000256" key="5">
    <source>
        <dbReference type="ARBA" id="ARBA00023002"/>
    </source>
</evidence>
<comment type="similarity">
    <text evidence="2 9">Belongs to the cytochrome P450 family.</text>
</comment>
<comment type="cofactor">
    <cofactor evidence="1 8">
        <name>heme</name>
        <dbReference type="ChEBI" id="CHEBI:30413"/>
    </cofactor>
</comment>
<evidence type="ECO:0000256" key="8">
    <source>
        <dbReference type="PIRSR" id="PIRSR602401-1"/>
    </source>
</evidence>
<dbReference type="CDD" id="cd11064">
    <property type="entry name" value="CYP86A"/>
    <property type="match status" value="1"/>
</dbReference>
<protein>
    <recommendedName>
        <fullName evidence="13">Cytochrome P450</fullName>
    </recommendedName>
</protein>
<evidence type="ECO:0000256" key="2">
    <source>
        <dbReference type="ARBA" id="ARBA00010617"/>
    </source>
</evidence>
<evidence type="ECO:0000256" key="6">
    <source>
        <dbReference type="ARBA" id="ARBA00023004"/>
    </source>
</evidence>
<evidence type="ECO:0000313" key="12">
    <source>
        <dbReference type="Proteomes" id="UP001497480"/>
    </source>
</evidence>
<evidence type="ECO:0000256" key="4">
    <source>
        <dbReference type="ARBA" id="ARBA00022723"/>
    </source>
</evidence>
<evidence type="ECO:0000256" key="1">
    <source>
        <dbReference type="ARBA" id="ARBA00001971"/>
    </source>
</evidence>
<dbReference type="GO" id="GO:0004497">
    <property type="term" value="F:monooxygenase activity"/>
    <property type="evidence" value="ECO:0007669"/>
    <property type="project" value="UniProtKB-KW"/>
</dbReference>
<evidence type="ECO:0008006" key="13">
    <source>
        <dbReference type="Google" id="ProtNLM"/>
    </source>
</evidence>
<keyword evidence="7 9" id="KW-0503">Monooxygenase</keyword>
<evidence type="ECO:0000256" key="9">
    <source>
        <dbReference type="RuleBase" id="RU000461"/>
    </source>
</evidence>
<dbReference type="GO" id="GO:0020037">
    <property type="term" value="F:heme binding"/>
    <property type="evidence" value="ECO:0007669"/>
    <property type="project" value="InterPro"/>
</dbReference>
<dbReference type="GO" id="GO:0005506">
    <property type="term" value="F:iron ion binding"/>
    <property type="evidence" value="ECO:0007669"/>
    <property type="project" value="InterPro"/>
</dbReference>
<dbReference type="InterPro" id="IPR017972">
    <property type="entry name" value="Cyt_P450_CS"/>
</dbReference>
<dbReference type="PROSITE" id="PS00086">
    <property type="entry name" value="CYTOCHROME_P450"/>
    <property type="match status" value="1"/>
</dbReference>
<keyword evidence="5 9" id="KW-0560">Oxidoreductase</keyword>
<sequence>MEQETLVSVLLPFLLPILLWFIVKKISPTKLSSSTTTTTTTTTIPKAYPIIGSVFSINANIHRRIQWISDILQSTPTATFVLHRSFGTRQVFTANPANVQHILKNQFPIYYKGPTTNRVVGDFLGNGIFNADGDTWKFQRQHSSHEFNTRSLRKFVETVVDTELSDRLIPILSHASKTQTTLHDFQDILQRFTFDNICRIAFGYDPEYLVPSLPETTFTKAFDDATRISSQRLNPIIPIFWKIEKLLNIGSEKRYRVAVSEVRGLAKKIITEKKKELKEKTTLESMDLLSRFLSSSMSDETIVTDIVISFILAGRDTTSAALTWFFWLLSKHPHVEKEVLKEIDEKSEASRSVYDEVKNMVYTHAALCESMRLYPPVPATTKEAAKDDVLPDGTFVKKGTRVTSHIYAMGRSEKIWGTDWAEFRPERWLNKIQEDEKWRFVSVDSYTYPVFHAGPRICLGKEMAFLQMKRMVAGIMRRFRVVPTMVEGVEPEYIAHLTSMVKGGLPVRIENRDTTETHE</sequence>
<dbReference type="EMBL" id="CAXHTB010000012">
    <property type="protein sequence ID" value="CAL0316115.1"/>
    <property type="molecule type" value="Genomic_DNA"/>
</dbReference>
<dbReference type="SUPFAM" id="SSF48264">
    <property type="entry name" value="Cytochrome P450"/>
    <property type="match status" value="1"/>
</dbReference>
<dbReference type="GO" id="GO:0016705">
    <property type="term" value="F:oxidoreductase activity, acting on paired donors, with incorporation or reduction of molecular oxygen"/>
    <property type="evidence" value="ECO:0007669"/>
    <property type="project" value="InterPro"/>
</dbReference>
<dbReference type="Proteomes" id="UP001497480">
    <property type="component" value="Unassembled WGS sequence"/>
</dbReference>
<evidence type="ECO:0000313" key="11">
    <source>
        <dbReference type="EMBL" id="CAL0316115.1"/>
    </source>
</evidence>
<dbReference type="InterPro" id="IPR001128">
    <property type="entry name" value="Cyt_P450"/>
</dbReference>
<name>A0AAV1X3C0_LUPLU</name>
<gene>
    <name evidence="11" type="ORF">LLUT_LOCUS17175</name>
</gene>
<organism evidence="11 12">
    <name type="scientific">Lupinus luteus</name>
    <name type="common">European yellow lupine</name>
    <dbReference type="NCBI Taxonomy" id="3873"/>
    <lineage>
        <taxon>Eukaryota</taxon>
        <taxon>Viridiplantae</taxon>
        <taxon>Streptophyta</taxon>
        <taxon>Embryophyta</taxon>
        <taxon>Tracheophyta</taxon>
        <taxon>Spermatophyta</taxon>
        <taxon>Magnoliopsida</taxon>
        <taxon>eudicotyledons</taxon>
        <taxon>Gunneridae</taxon>
        <taxon>Pentapetalae</taxon>
        <taxon>rosids</taxon>
        <taxon>fabids</taxon>
        <taxon>Fabales</taxon>
        <taxon>Fabaceae</taxon>
        <taxon>Papilionoideae</taxon>
        <taxon>50 kb inversion clade</taxon>
        <taxon>genistoids sensu lato</taxon>
        <taxon>core genistoids</taxon>
        <taxon>Genisteae</taxon>
        <taxon>Lupinus</taxon>
    </lineage>
</organism>
<feature type="binding site" description="axial binding residue" evidence="8">
    <location>
        <position position="458"/>
    </location>
    <ligand>
        <name>heme</name>
        <dbReference type="ChEBI" id="CHEBI:30413"/>
    </ligand>
    <ligandPart>
        <name>Fe</name>
        <dbReference type="ChEBI" id="CHEBI:18248"/>
    </ligandPart>
</feature>
<keyword evidence="6 8" id="KW-0408">Iron</keyword>